<dbReference type="EMBL" id="BSEH01000181">
    <property type="protein sequence ID" value="GLJ57737.1"/>
    <property type="molecule type" value="Genomic_DNA"/>
</dbReference>
<dbReference type="PANTHER" id="PTHR46407:SF3">
    <property type="entry name" value="OS02G0208700 PROTEIN"/>
    <property type="match status" value="1"/>
</dbReference>
<dbReference type="Gene3D" id="2.120.10.80">
    <property type="entry name" value="Kelch-type beta propeller"/>
    <property type="match status" value="1"/>
</dbReference>
<evidence type="ECO:0000313" key="1">
    <source>
        <dbReference type="EMBL" id="GLJ57737.1"/>
    </source>
</evidence>
<dbReference type="SUPFAM" id="SSF117281">
    <property type="entry name" value="Kelch motif"/>
    <property type="match status" value="1"/>
</dbReference>
<dbReference type="InterPro" id="IPR015915">
    <property type="entry name" value="Kelch-typ_b-propeller"/>
</dbReference>
<dbReference type="PANTHER" id="PTHR46407">
    <property type="entry name" value="OS02G0208700 PROTEIN"/>
    <property type="match status" value="1"/>
</dbReference>
<comment type="caution">
    <text evidence="1">The sequence shown here is derived from an EMBL/GenBank/DDBJ whole genome shotgun (WGS) entry which is preliminary data.</text>
</comment>
<dbReference type="AlphaFoldDB" id="A0AAD3NRU6"/>
<gene>
    <name evidence="1" type="ORF">SUGI_1369500</name>
</gene>
<proteinExistence type="predicted"/>
<dbReference type="InterPro" id="IPR044595">
    <property type="entry name" value="KMD1-4"/>
</dbReference>
<name>A0AAD3NRU6_CRYJA</name>
<reference evidence="1" key="1">
    <citation type="submission" date="2022-12" db="EMBL/GenBank/DDBJ databases">
        <title>Chromosome-Level Genome Assembly of Japanese Cedar (Cryptomeriajaponica D. Don).</title>
        <authorList>
            <person name="Fujino T."/>
            <person name="Yamaguchi K."/>
            <person name="Yokoyama T."/>
            <person name="Hamanaka T."/>
            <person name="Harazono Y."/>
            <person name="Kamada H."/>
            <person name="Kobayashi W."/>
            <person name="Ujino-Ihara T."/>
            <person name="Uchiyama K."/>
            <person name="Matsumoto A."/>
            <person name="Izuno A."/>
            <person name="Tsumura Y."/>
            <person name="Toyoda A."/>
            <person name="Shigenobu S."/>
            <person name="Moriguchi Y."/>
            <person name="Ueno S."/>
            <person name="Kasahara M."/>
        </authorList>
    </citation>
    <scope>NUCLEOTIDE SEQUENCE</scope>
</reference>
<dbReference type="InterPro" id="IPR006652">
    <property type="entry name" value="Kelch_1"/>
</dbReference>
<dbReference type="Pfam" id="PF01344">
    <property type="entry name" value="Kelch_1"/>
    <property type="match status" value="1"/>
</dbReference>
<evidence type="ECO:0000313" key="2">
    <source>
        <dbReference type="Proteomes" id="UP001234787"/>
    </source>
</evidence>
<protein>
    <submittedName>
        <fullName evidence="1">Uncharacterized protein</fullName>
    </submittedName>
</protein>
<dbReference type="Proteomes" id="UP001234787">
    <property type="component" value="Unassembled WGS sequence"/>
</dbReference>
<dbReference type="GO" id="GO:2000762">
    <property type="term" value="P:regulation of phenylpropanoid metabolic process"/>
    <property type="evidence" value="ECO:0007669"/>
    <property type="project" value="InterPro"/>
</dbReference>
<dbReference type="GO" id="GO:0080037">
    <property type="term" value="P:negative regulation of cytokinin-activated signaling pathway"/>
    <property type="evidence" value="ECO:0007669"/>
    <property type="project" value="InterPro"/>
</dbReference>
<accession>A0AAD3NRU6</accession>
<keyword evidence="2" id="KW-1185">Reference proteome</keyword>
<organism evidence="1 2">
    <name type="scientific">Cryptomeria japonica</name>
    <name type="common">Japanese cedar</name>
    <name type="synonym">Cupressus japonica</name>
    <dbReference type="NCBI Taxonomy" id="3369"/>
    <lineage>
        <taxon>Eukaryota</taxon>
        <taxon>Viridiplantae</taxon>
        <taxon>Streptophyta</taxon>
        <taxon>Embryophyta</taxon>
        <taxon>Tracheophyta</taxon>
        <taxon>Spermatophyta</taxon>
        <taxon>Pinopsida</taxon>
        <taxon>Pinidae</taxon>
        <taxon>Conifers II</taxon>
        <taxon>Cupressales</taxon>
        <taxon>Cupressaceae</taxon>
        <taxon>Cryptomeria</taxon>
    </lineage>
</organism>
<sequence length="325" mass="37748">MDFLRELPEQIFRDILLRVPYICHSKIKQLLEPAKEMLESFQFYQDRIKFGLTKKYICFLEDHISISIYDPTDRSRKLLPPTNAIVHKIINVNHKIVVLGQSRHLTPLFLIYDFLPSIWKHGAEFPTPRPANLEFACCASPDGSIYIAGGNDNGLNELRDAAVYKVDEDKWELLPKMHQGMYSCRGVFIEGMFYVIDINRCQRFDPTTRAWTTINMSIPNSCLDVMYAFQRLIAFTSKGIEQYDWEGNLWRQLETLPQHHPVLNVCATVSCDRILFCGIFRNPDIYICKLYMYKPGAPFSERWISVDQPNSFLEGMVQSIATIEI</sequence>
<dbReference type="SMART" id="SM00612">
    <property type="entry name" value="Kelch"/>
    <property type="match status" value="1"/>
</dbReference>